<dbReference type="PANTHER" id="PTHR24414">
    <property type="entry name" value="F-BOX/KELCH-REPEAT PROTEIN SKIP4"/>
    <property type="match status" value="1"/>
</dbReference>
<dbReference type="SMART" id="SM00256">
    <property type="entry name" value="FBOX"/>
    <property type="match status" value="1"/>
</dbReference>
<dbReference type="SUPFAM" id="SSF81383">
    <property type="entry name" value="F-box domain"/>
    <property type="match status" value="1"/>
</dbReference>
<dbReference type="EMBL" id="JAMFTS010000002">
    <property type="protein sequence ID" value="KAJ4796500.1"/>
    <property type="molecule type" value="Genomic_DNA"/>
</dbReference>
<comment type="caution">
    <text evidence="2">The sequence shown here is derived from an EMBL/GenBank/DDBJ whole genome shotgun (WGS) entry which is preliminary data.</text>
</comment>
<dbReference type="Proteomes" id="UP001140206">
    <property type="component" value="Chromosome 2"/>
</dbReference>
<dbReference type="Pfam" id="PF25210">
    <property type="entry name" value="Kelch_FKB95"/>
    <property type="match status" value="1"/>
</dbReference>
<evidence type="ECO:0000313" key="3">
    <source>
        <dbReference type="Proteomes" id="UP001140206"/>
    </source>
</evidence>
<reference evidence="2" key="1">
    <citation type="submission" date="2022-08" db="EMBL/GenBank/DDBJ databases">
        <authorList>
            <person name="Marques A."/>
        </authorList>
    </citation>
    <scope>NUCLEOTIDE SEQUENCE</scope>
    <source>
        <strain evidence="2">RhyPub2mFocal</strain>
        <tissue evidence="2">Leaves</tissue>
    </source>
</reference>
<gene>
    <name evidence="2" type="ORF">LUZ62_047746</name>
</gene>
<accession>A0AAV8FY96</accession>
<protein>
    <submittedName>
        <fullName evidence="2">Kelch repeat F-box protein</fullName>
    </submittedName>
</protein>
<keyword evidence="3" id="KW-1185">Reference proteome</keyword>
<dbReference type="PANTHER" id="PTHR24414:SF23">
    <property type="entry name" value="F-BOX_KELCH-REPEAT PROTEIN SKIP6"/>
    <property type="match status" value="1"/>
</dbReference>
<proteinExistence type="predicted"/>
<dbReference type="Gene3D" id="2.120.10.80">
    <property type="entry name" value="Kelch-type beta propeller"/>
    <property type="match status" value="1"/>
</dbReference>
<evidence type="ECO:0000259" key="1">
    <source>
        <dbReference type="SMART" id="SM00256"/>
    </source>
</evidence>
<dbReference type="CDD" id="cd22152">
    <property type="entry name" value="F-box_AtAFR-like"/>
    <property type="match status" value="1"/>
</dbReference>
<feature type="domain" description="F-box" evidence="1">
    <location>
        <begin position="14"/>
        <end position="53"/>
    </location>
</feature>
<dbReference type="AlphaFoldDB" id="A0AAV8FY96"/>
<name>A0AAV8FY96_9POAL</name>
<sequence>MDDPPQFTCLIPDLPDEISVQIIARVPRSHHQTLCHVSRSWRSLLLKRLLFTLRSSLHCAEPTLCLNIHTPAETDSSQWLVLNRGHFLPSRPLPTGFLSSACAAVGPFVFLLGGSLPGVPSNVVQILDLRLGGKWFLGPRLSTAREFAAVSYLNGRLYVMGGCSPSSEAWAESLNLFDRNPQWVPIDSPRFLRNKWMHGCLVLSGQIVAMAGQFVFAYDPGQNTGSCPAWVPAPEELDLGWRRWAVVVNNIVYSYDYTGKIVGYDAGMDKWSTVLGVDKNIPKCKSGVTLANLNGILCVIWREQIFGSKRKEMAVDWVGIEVTNLGSEGLHGSILWQETVSLDLPCGSSIAHCVVAEF</sequence>
<dbReference type="Pfam" id="PF00646">
    <property type="entry name" value="F-box"/>
    <property type="match status" value="1"/>
</dbReference>
<dbReference type="InterPro" id="IPR036047">
    <property type="entry name" value="F-box-like_dom_sf"/>
</dbReference>
<evidence type="ECO:0000313" key="2">
    <source>
        <dbReference type="EMBL" id="KAJ4796500.1"/>
    </source>
</evidence>
<dbReference type="SUPFAM" id="SSF117281">
    <property type="entry name" value="Kelch motif"/>
    <property type="match status" value="1"/>
</dbReference>
<dbReference type="InterPro" id="IPR015915">
    <property type="entry name" value="Kelch-typ_b-propeller"/>
</dbReference>
<dbReference type="InterPro" id="IPR057499">
    <property type="entry name" value="Kelch_FKB95"/>
</dbReference>
<dbReference type="InterPro" id="IPR050354">
    <property type="entry name" value="F-box/kelch-repeat_ARATH"/>
</dbReference>
<organism evidence="2 3">
    <name type="scientific">Rhynchospora pubera</name>
    <dbReference type="NCBI Taxonomy" id="906938"/>
    <lineage>
        <taxon>Eukaryota</taxon>
        <taxon>Viridiplantae</taxon>
        <taxon>Streptophyta</taxon>
        <taxon>Embryophyta</taxon>
        <taxon>Tracheophyta</taxon>
        <taxon>Spermatophyta</taxon>
        <taxon>Magnoliopsida</taxon>
        <taxon>Liliopsida</taxon>
        <taxon>Poales</taxon>
        <taxon>Cyperaceae</taxon>
        <taxon>Cyperoideae</taxon>
        <taxon>Rhynchosporeae</taxon>
        <taxon>Rhynchospora</taxon>
    </lineage>
</organism>
<dbReference type="InterPro" id="IPR001810">
    <property type="entry name" value="F-box_dom"/>
</dbReference>